<evidence type="ECO:0000313" key="2">
    <source>
        <dbReference type="EMBL" id="KAL0476797.1"/>
    </source>
</evidence>
<dbReference type="SUPFAM" id="SSF57997">
    <property type="entry name" value="Tropomyosin"/>
    <property type="match status" value="1"/>
</dbReference>
<dbReference type="Gene3D" id="1.20.5.340">
    <property type="match status" value="1"/>
</dbReference>
<reference evidence="2 3" key="1">
    <citation type="submission" date="2024-03" db="EMBL/GenBank/DDBJ databases">
        <title>The Acrasis kona genome and developmental transcriptomes reveal deep origins of eukaryotic multicellular pathways.</title>
        <authorList>
            <person name="Sheikh S."/>
            <person name="Fu C.-J."/>
            <person name="Brown M.W."/>
            <person name="Baldauf S.L."/>
        </authorList>
    </citation>
    <scope>NUCLEOTIDE SEQUENCE [LARGE SCALE GENOMIC DNA]</scope>
    <source>
        <strain evidence="2 3">ATCC MYA-3509</strain>
    </source>
</reference>
<dbReference type="Proteomes" id="UP001431209">
    <property type="component" value="Unassembled WGS sequence"/>
</dbReference>
<accession>A0AAW2YL92</accession>
<gene>
    <name evidence="2" type="ORF">AKO1_006724</name>
</gene>
<evidence type="ECO:0000313" key="3">
    <source>
        <dbReference type="Proteomes" id="UP001431209"/>
    </source>
</evidence>
<feature type="region of interest" description="Disordered" evidence="1">
    <location>
        <begin position="63"/>
        <end position="113"/>
    </location>
</feature>
<sequence>MEQTNVDELNFLGTLKSSKKVIEHYNNLSTQKEKTNFMYDIGAYNRKTGMVHSAARQINEDMLSRKYPRLSQPKSAQPSKKKTKNTTPSTPPTKPHNHNTTSSLFSTAPASLPPPEFSTFSTQMLPPPTFELSGLTLSPPTKKEPKVDLQDLAKMLGTVQSTMDSFQNTLGTVHSRMDSFQNTLGTVQSRMDTFQNTLGTVHSRMDSFQNTLGTVQNTLFTMSTDFNSRLDRMSRRMGFYEEERIMKISANHYSKRANRPIDINNLFKLVKLIKNAESEDKERQASDMVDELIRKTNLIDNGLMEGLKRELLNQINTAVKANYRDFDSLPDVSNTHSRLHACAERIRQYEAEVAEELKPHQINLQAKKIDQEAFDEKEKDIKSKLIRTCKAPGILLLTYNNLVSWRSASSSSSRSEPLLLTNMEVDIRGYFVYGGANFAHCYSMGEIKSAEGDIAYAKMQLSLRLNVIADAIVALYPNGKEVNLRGDIYCVSERKMIHSDTESKNPKSVNLRRHISFTIWS</sequence>
<dbReference type="AlphaFoldDB" id="A0AAW2YL92"/>
<protein>
    <submittedName>
        <fullName evidence="2">Uncharacterized protein</fullName>
    </submittedName>
</protein>
<organism evidence="2 3">
    <name type="scientific">Acrasis kona</name>
    <dbReference type="NCBI Taxonomy" id="1008807"/>
    <lineage>
        <taxon>Eukaryota</taxon>
        <taxon>Discoba</taxon>
        <taxon>Heterolobosea</taxon>
        <taxon>Tetramitia</taxon>
        <taxon>Eutetramitia</taxon>
        <taxon>Acrasidae</taxon>
        <taxon>Acrasis</taxon>
    </lineage>
</organism>
<dbReference type="EMBL" id="JAOPGA020000098">
    <property type="protein sequence ID" value="KAL0476797.1"/>
    <property type="molecule type" value="Genomic_DNA"/>
</dbReference>
<comment type="caution">
    <text evidence="2">The sequence shown here is derived from an EMBL/GenBank/DDBJ whole genome shotgun (WGS) entry which is preliminary data.</text>
</comment>
<keyword evidence="3" id="KW-1185">Reference proteome</keyword>
<evidence type="ECO:0000256" key="1">
    <source>
        <dbReference type="SAM" id="MobiDB-lite"/>
    </source>
</evidence>
<name>A0AAW2YL92_9EUKA</name>
<proteinExistence type="predicted"/>